<evidence type="ECO:0000313" key="2">
    <source>
        <dbReference type="Proteomes" id="UP000503540"/>
    </source>
</evidence>
<accession>A0A6G9YEC2</accession>
<protein>
    <submittedName>
        <fullName evidence="1">Uncharacterized protein</fullName>
    </submittedName>
</protein>
<dbReference type="RefSeq" id="WP_167474239.1">
    <property type="nucleotide sequence ID" value="NZ_CP046172.1"/>
</dbReference>
<sequence length="263" mass="27954">MATGFAVLPGACATSEAAPVGPSTQPEPLQPDQQSRVYFKIPLANEIIRLRTHFTVPAQPAEIGTLFLWPGLEPRAGGRNYDPIGLGVLQPVLTWGDACAPTPQPPTYSTWWISAQYVNVGNDPDYSGCKSGQAMSVNVGDPLDIDMTLNQTTGVWTQTVTGPAGSVDYSINMSGQAQNQALFAIEPWDGARSATDTLTFSDTTITFRDPDENSCRNPELSYTGTGGRITQPQPGTGGSCHIDTVTVNSPSLDRDVAAHGVTR</sequence>
<keyword evidence="2" id="KW-1185">Reference proteome</keyword>
<dbReference type="EMBL" id="CP046172">
    <property type="protein sequence ID" value="QIS11427.1"/>
    <property type="molecule type" value="Genomic_DNA"/>
</dbReference>
<dbReference type="Proteomes" id="UP000503540">
    <property type="component" value="Chromosome"/>
</dbReference>
<name>A0A6G9YEC2_9NOCA</name>
<organism evidence="1 2">
    <name type="scientific">Nocardia arthritidis</name>
    <dbReference type="NCBI Taxonomy" id="228602"/>
    <lineage>
        <taxon>Bacteria</taxon>
        <taxon>Bacillati</taxon>
        <taxon>Actinomycetota</taxon>
        <taxon>Actinomycetes</taxon>
        <taxon>Mycobacteriales</taxon>
        <taxon>Nocardiaceae</taxon>
        <taxon>Nocardia</taxon>
    </lineage>
</organism>
<reference evidence="1 2" key="1">
    <citation type="journal article" date="2019" name="ACS Chem. Biol.">
        <title>Identification and Mobilization of a Cryptic Antibiotic Biosynthesis Gene Locus from a Human-Pathogenic Nocardia Isolate.</title>
        <authorList>
            <person name="Herisse M."/>
            <person name="Ishida K."/>
            <person name="Porter J.L."/>
            <person name="Howden B."/>
            <person name="Hertweck C."/>
            <person name="Stinear T.P."/>
            <person name="Pidot S.J."/>
        </authorList>
    </citation>
    <scope>NUCLEOTIDE SEQUENCE [LARGE SCALE GENOMIC DNA]</scope>
    <source>
        <strain evidence="1 2">AUSMDU00012717</strain>
    </source>
</reference>
<evidence type="ECO:0000313" key="1">
    <source>
        <dbReference type="EMBL" id="QIS11427.1"/>
    </source>
</evidence>
<proteinExistence type="predicted"/>
<dbReference type="KEGG" id="nah:F5544_17760"/>
<dbReference type="AlphaFoldDB" id="A0A6G9YEC2"/>
<gene>
    <name evidence="1" type="ORF">F5544_17760</name>
</gene>